<evidence type="ECO:0000256" key="11">
    <source>
        <dbReference type="ARBA" id="ARBA00022918"/>
    </source>
</evidence>
<dbReference type="EC" id="2.7.7.49" evidence="3 15"/>
<dbReference type="CDD" id="cd01648">
    <property type="entry name" value="TERT"/>
    <property type="match status" value="1"/>
</dbReference>
<proteinExistence type="inferred from homology"/>
<dbReference type="InterPro" id="IPR021891">
    <property type="entry name" value="Telomerase_RBD"/>
</dbReference>
<dbReference type="PRINTS" id="PR01365">
    <property type="entry name" value="TELOMERASERT"/>
</dbReference>
<evidence type="ECO:0000256" key="12">
    <source>
        <dbReference type="ARBA" id="ARBA00023128"/>
    </source>
</evidence>
<keyword evidence="13 15" id="KW-0539">Nucleus</keyword>
<keyword evidence="7 15" id="KW-0548">Nucleotidyltransferase</keyword>
<dbReference type="PROSITE" id="PS50878">
    <property type="entry name" value="RT_POL"/>
    <property type="match status" value="1"/>
</dbReference>
<accession>A0ABR0SFG1</accession>
<dbReference type="Gene3D" id="3.30.70.2630">
    <property type="match status" value="1"/>
</dbReference>
<evidence type="ECO:0000313" key="18">
    <source>
        <dbReference type="EMBL" id="KAK5990865.1"/>
    </source>
</evidence>
<dbReference type="PANTHER" id="PTHR12066:SF0">
    <property type="entry name" value="TELOMERASE REVERSE TRANSCRIPTASE"/>
    <property type="match status" value="1"/>
</dbReference>
<evidence type="ECO:0000256" key="10">
    <source>
        <dbReference type="ARBA" id="ARBA00022895"/>
    </source>
</evidence>
<protein>
    <recommendedName>
        <fullName evidence="4 15">Telomerase reverse transcriptase</fullName>
        <ecNumber evidence="3 15">2.7.7.49</ecNumber>
    </recommendedName>
    <alternativeName>
        <fullName evidence="15">Telomerase catalytic subunit</fullName>
    </alternativeName>
</protein>
<feature type="region of interest" description="Disordered" evidence="16">
    <location>
        <begin position="428"/>
        <end position="455"/>
    </location>
</feature>
<feature type="compositionally biased region" description="Polar residues" evidence="16">
    <location>
        <begin position="439"/>
        <end position="454"/>
    </location>
</feature>
<evidence type="ECO:0000256" key="6">
    <source>
        <dbReference type="ARBA" id="ARBA00022679"/>
    </source>
</evidence>
<evidence type="ECO:0000256" key="7">
    <source>
        <dbReference type="ARBA" id="ARBA00022695"/>
    </source>
</evidence>
<reference evidence="18 19" key="1">
    <citation type="submission" date="2024-01" db="EMBL/GenBank/DDBJ databases">
        <title>Complete genome of Cladobotryum mycophilum ATHUM6906.</title>
        <authorList>
            <person name="Christinaki A.C."/>
            <person name="Myridakis A.I."/>
            <person name="Kouvelis V.N."/>
        </authorList>
    </citation>
    <scope>NUCLEOTIDE SEQUENCE [LARGE SCALE GENOMIC DNA]</scope>
    <source>
        <strain evidence="18 19">ATHUM6906</strain>
    </source>
</reference>
<comment type="subcellular location">
    <subcellularLocation>
        <location evidence="1">Mitochondrion</location>
    </subcellularLocation>
    <subcellularLocation>
        <location evidence="15">Nucleus</location>
    </subcellularLocation>
    <subcellularLocation>
        <location evidence="15">Chromosome</location>
        <location evidence="15">Telomere</location>
    </subcellularLocation>
</comment>
<dbReference type="InterPro" id="IPR049139">
    <property type="entry name" value="TERT_C"/>
</dbReference>
<dbReference type="InterPro" id="IPR000477">
    <property type="entry name" value="RT_dom"/>
</dbReference>
<comment type="catalytic activity">
    <reaction evidence="14 15">
        <text>DNA(n) + a 2'-deoxyribonucleoside 5'-triphosphate = DNA(n+1) + diphosphate</text>
        <dbReference type="Rhea" id="RHEA:22508"/>
        <dbReference type="Rhea" id="RHEA-COMP:17339"/>
        <dbReference type="Rhea" id="RHEA-COMP:17340"/>
        <dbReference type="ChEBI" id="CHEBI:33019"/>
        <dbReference type="ChEBI" id="CHEBI:61560"/>
        <dbReference type="ChEBI" id="CHEBI:173112"/>
        <dbReference type="EC" id="2.7.7.49"/>
    </reaction>
</comment>
<dbReference type="Proteomes" id="UP001338125">
    <property type="component" value="Unassembled WGS sequence"/>
</dbReference>
<evidence type="ECO:0000256" key="16">
    <source>
        <dbReference type="SAM" id="MobiDB-lite"/>
    </source>
</evidence>
<dbReference type="Pfam" id="PF21399">
    <property type="entry name" value="TERT_C"/>
    <property type="match status" value="1"/>
</dbReference>
<evidence type="ECO:0000256" key="14">
    <source>
        <dbReference type="ARBA" id="ARBA00048173"/>
    </source>
</evidence>
<sequence>MTKASKRKLNSHDASSHQDPDSLNRLDSPVKRDLLERYYPIVRTLRQHVLSKLPSTSRIRRKKIATLGLKPDCTSLERRLANVLDTALVCAAESASTSASENEETRWQQWLHFARKGDESCVTISGGISSSIANQSEIVDFVIWLLFLREQGARPKHLLCHGFRRGGKTEPERRTLIPGIIALQPNFHVKALKEEPWPHILALLGQSGEQVMINLLVDCSLFVKIESGSQNYYQHSGVPLFDLPAQGVGKPSTEVSTSNARKLSEITLVRSRIFYAKPVLTARGLIRFGYKHIHALNRLPYTRQQADTKTGLSSEAPRELEEQNDGNKIRLLMYIFPRQFRLHNVFTSEVNAQQTVQKFQDYTLREDEILQAMRPGKEKSSEKRLPKVPKRLRGIGEELVQRLQILHGRCSYSELLKHYCPAVIDNTSKQKKATPGSKGCTQEASALSSTQHQTPMKKHIRKRHANAQPIRSLEYSSLIELASPYAHVSAFCQAVLSKIIPDRFWGDDGMKSHNRAVFLRKIDHFIKLRRFEGITLHEIAQDFKITDVAWLQPPGCQGQKTSQTDINKRYEIFHEFLYYVFDSLLIPLIRSNFYVTESNTHRFQIFYFRHDVWRLVADSAMSDLKAGMFEEIKLDEAKQILDSRQLGFSQIRLLPKGSKMRPITNLKRRYLSHAKDAKVLGPSINRVLLPIHTMLRHERDMNPSKLGSTLFAVGDIYERLKSFKQTLGSESRAFYFVKLDVTAAFDTIPQSAIVKLMRSVPRQKQYLVSKHVEMRVGERLSLQPGSAATKPTKRWHATAMEEGESASLLDRLESRIGKHKKNTVFIDSSSLTAQDSDTLLNLLAQHVGQNIVKIGKKYYRQKKGIPQGSVLSSFMCNYFYADLESQHLGFLSAPDCLLMRLIDDFLLITLDKSKAIKFVETMHCGLPEYGVEVNPIKTLVNFDMRIGEDDVRKLPKGSKFLYCGTLIDCRTLEISKNHERDKNIDISSSLTIEYSRSPGQNFQRKVLQAFKIQSHLMFFDTVHNSTETILLALRGAFSETATKMWAYVRCLPAARRPSQNLVLRTIAKVADIAFLILTSKSRKMRYEHYACNVRKGEVTMAAYSSFLDILSRRQTKFDVVIAWLREEIARLGTTK</sequence>
<comment type="caution">
    <text evidence="18">The sequence shown here is derived from an EMBL/GenBank/DDBJ whole genome shotgun (WGS) entry which is preliminary data.</text>
</comment>
<evidence type="ECO:0000256" key="8">
    <source>
        <dbReference type="ARBA" id="ARBA00022723"/>
    </source>
</evidence>
<evidence type="ECO:0000256" key="2">
    <source>
        <dbReference type="ARBA" id="ARBA00008001"/>
    </source>
</evidence>
<feature type="region of interest" description="Disordered" evidence="16">
    <location>
        <begin position="1"/>
        <end position="27"/>
    </location>
</feature>
<keyword evidence="19" id="KW-1185">Reference proteome</keyword>
<keyword evidence="5 15" id="KW-0158">Chromosome</keyword>
<keyword evidence="8 15" id="KW-0479">Metal-binding</keyword>
<dbReference type="SUPFAM" id="SSF56672">
    <property type="entry name" value="DNA/RNA polymerases"/>
    <property type="match status" value="1"/>
</dbReference>
<feature type="domain" description="Reverse transcriptase" evidence="17">
    <location>
        <begin position="635"/>
        <end position="967"/>
    </location>
</feature>
<keyword evidence="6 15" id="KW-0808">Transferase</keyword>
<dbReference type="EMBL" id="JAVFKD010000014">
    <property type="protein sequence ID" value="KAK5990865.1"/>
    <property type="molecule type" value="Genomic_DNA"/>
</dbReference>
<keyword evidence="10 15" id="KW-0779">Telomere</keyword>
<evidence type="ECO:0000313" key="19">
    <source>
        <dbReference type="Proteomes" id="UP001338125"/>
    </source>
</evidence>
<evidence type="ECO:0000259" key="17">
    <source>
        <dbReference type="PROSITE" id="PS50878"/>
    </source>
</evidence>
<dbReference type="InterPro" id="IPR043502">
    <property type="entry name" value="DNA/RNA_pol_sf"/>
</dbReference>
<dbReference type="PANTHER" id="PTHR12066">
    <property type="entry name" value="TELOMERASE REVERSE TRANSCRIPTASE"/>
    <property type="match status" value="1"/>
</dbReference>
<evidence type="ECO:0000256" key="3">
    <source>
        <dbReference type="ARBA" id="ARBA00012493"/>
    </source>
</evidence>
<evidence type="ECO:0000256" key="13">
    <source>
        <dbReference type="ARBA" id="ARBA00023242"/>
    </source>
</evidence>
<feature type="compositionally biased region" description="Basic and acidic residues" evidence="16">
    <location>
        <begin position="10"/>
        <end position="27"/>
    </location>
</feature>
<dbReference type="Gene3D" id="1.10.357.90">
    <property type="match status" value="1"/>
</dbReference>
<dbReference type="SMART" id="SM00975">
    <property type="entry name" value="Telomerase_RBD"/>
    <property type="match status" value="1"/>
</dbReference>
<dbReference type="Gene3D" id="1.10.132.70">
    <property type="match status" value="1"/>
</dbReference>
<name>A0ABR0SFG1_9HYPO</name>
<comment type="similarity">
    <text evidence="2 15">Belongs to the reverse transcriptase family. Telomerase subfamily.</text>
</comment>
<evidence type="ECO:0000256" key="15">
    <source>
        <dbReference type="RuleBase" id="RU365061"/>
    </source>
</evidence>
<organism evidence="18 19">
    <name type="scientific">Cladobotryum mycophilum</name>
    <dbReference type="NCBI Taxonomy" id="491253"/>
    <lineage>
        <taxon>Eukaryota</taxon>
        <taxon>Fungi</taxon>
        <taxon>Dikarya</taxon>
        <taxon>Ascomycota</taxon>
        <taxon>Pezizomycotina</taxon>
        <taxon>Sordariomycetes</taxon>
        <taxon>Hypocreomycetidae</taxon>
        <taxon>Hypocreales</taxon>
        <taxon>Hypocreaceae</taxon>
        <taxon>Cladobotryum</taxon>
    </lineage>
</organism>
<dbReference type="Pfam" id="PF00078">
    <property type="entry name" value="RVT_1"/>
    <property type="match status" value="1"/>
</dbReference>
<keyword evidence="11 15" id="KW-0695">RNA-directed DNA polymerase</keyword>
<comment type="function">
    <text evidence="15">Telomerase is a ribonucleoprotein enzyme essential for the replication of chromosome termini in most eukaryotes. It elongates telomeres. It is a reverse transcriptase that adds simple sequence repeats to chromosome ends by copying a template sequence within the RNA component of the enzyme.</text>
</comment>
<evidence type="ECO:0000256" key="5">
    <source>
        <dbReference type="ARBA" id="ARBA00022454"/>
    </source>
</evidence>
<dbReference type="InterPro" id="IPR003545">
    <property type="entry name" value="Telomerase_RT"/>
</dbReference>
<evidence type="ECO:0000256" key="1">
    <source>
        <dbReference type="ARBA" id="ARBA00004173"/>
    </source>
</evidence>
<keyword evidence="12" id="KW-0496">Mitochondrion</keyword>
<keyword evidence="9 15" id="KW-0460">Magnesium</keyword>
<gene>
    <name evidence="18" type="ORF">PT974_09140</name>
</gene>
<evidence type="ECO:0000256" key="4">
    <source>
        <dbReference type="ARBA" id="ARBA00016182"/>
    </source>
</evidence>
<dbReference type="Pfam" id="PF12009">
    <property type="entry name" value="Telomerase_RBD"/>
    <property type="match status" value="1"/>
</dbReference>
<evidence type="ECO:0000256" key="9">
    <source>
        <dbReference type="ARBA" id="ARBA00022842"/>
    </source>
</evidence>